<evidence type="ECO:0000256" key="1">
    <source>
        <dbReference type="SAM" id="MobiDB-lite"/>
    </source>
</evidence>
<dbReference type="EMBL" id="JARBJD010000053">
    <property type="protein sequence ID" value="KAK2956730.1"/>
    <property type="molecule type" value="Genomic_DNA"/>
</dbReference>
<comment type="caution">
    <text evidence="2">The sequence shown here is derived from an EMBL/GenBank/DDBJ whole genome shotgun (WGS) entry which is preliminary data.</text>
</comment>
<feature type="compositionally biased region" description="Polar residues" evidence="1">
    <location>
        <begin position="158"/>
        <end position="172"/>
    </location>
</feature>
<dbReference type="Proteomes" id="UP001281761">
    <property type="component" value="Unassembled WGS sequence"/>
</dbReference>
<sequence length="190" mass="21496">MQPLIHPLANTLLGAHGQCIPKNGEEAAYVKMNVIDVFGLTPRMLGGRVSGAFLDLIHALAINSLLTDDEYTLPTISHLTFNGLSKNPFSSFAARLFTELETLKSAHFLELVHNRELEERLREQMFKSKVNDELLVSHAKLTVYSAMPNGLRNRKQRALQQTSQRSRNPTEQQPLDWVRFLRLSPGTDFQ</sequence>
<proteinExistence type="predicted"/>
<protein>
    <submittedName>
        <fullName evidence="2">Uncharacterized protein</fullName>
    </submittedName>
</protein>
<reference evidence="2 3" key="1">
    <citation type="journal article" date="2022" name="bioRxiv">
        <title>Genomics of Preaxostyla Flagellates Illuminates Evolutionary Transitions and the Path Towards Mitochondrial Loss.</title>
        <authorList>
            <person name="Novak L.V.F."/>
            <person name="Treitli S.C."/>
            <person name="Pyrih J."/>
            <person name="Halakuc P."/>
            <person name="Pipaliya S.V."/>
            <person name="Vacek V."/>
            <person name="Brzon O."/>
            <person name="Soukal P."/>
            <person name="Eme L."/>
            <person name="Dacks J.B."/>
            <person name="Karnkowska A."/>
            <person name="Elias M."/>
            <person name="Hampl V."/>
        </authorList>
    </citation>
    <scope>NUCLEOTIDE SEQUENCE [LARGE SCALE GENOMIC DNA]</scope>
    <source>
        <strain evidence="2">NAU3</strain>
        <tissue evidence="2">Gut</tissue>
    </source>
</reference>
<gene>
    <name evidence="2" type="ORF">BLNAU_8364</name>
</gene>
<name>A0ABQ9XZ16_9EUKA</name>
<accession>A0ABQ9XZ16</accession>
<organism evidence="2 3">
    <name type="scientific">Blattamonas nauphoetae</name>
    <dbReference type="NCBI Taxonomy" id="2049346"/>
    <lineage>
        <taxon>Eukaryota</taxon>
        <taxon>Metamonada</taxon>
        <taxon>Preaxostyla</taxon>
        <taxon>Oxymonadida</taxon>
        <taxon>Blattamonas</taxon>
    </lineage>
</organism>
<evidence type="ECO:0000313" key="3">
    <source>
        <dbReference type="Proteomes" id="UP001281761"/>
    </source>
</evidence>
<evidence type="ECO:0000313" key="2">
    <source>
        <dbReference type="EMBL" id="KAK2956730.1"/>
    </source>
</evidence>
<keyword evidence="3" id="KW-1185">Reference proteome</keyword>
<feature type="region of interest" description="Disordered" evidence="1">
    <location>
        <begin position="152"/>
        <end position="172"/>
    </location>
</feature>